<dbReference type="InterPro" id="IPR000719">
    <property type="entry name" value="Prot_kinase_dom"/>
</dbReference>
<gene>
    <name evidence="2" type="ORF">KIPB_013319</name>
</gene>
<dbReference type="PANTHER" id="PTHR44167">
    <property type="entry name" value="OVARIAN-SPECIFIC SERINE/THREONINE-PROTEIN KINASE LOK-RELATED"/>
    <property type="match status" value="1"/>
</dbReference>
<feature type="domain" description="Protein kinase" evidence="1">
    <location>
        <begin position="1"/>
        <end position="100"/>
    </location>
</feature>
<dbReference type="GO" id="GO:0005634">
    <property type="term" value="C:nucleus"/>
    <property type="evidence" value="ECO:0007669"/>
    <property type="project" value="TreeGrafter"/>
</dbReference>
<dbReference type="SUPFAM" id="SSF56112">
    <property type="entry name" value="Protein kinase-like (PK-like)"/>
    <property type="match status" value="1"/>
</dbReference>
<dbReference type="PANTHER" id="PTHR44167:SF24">
    <property type="entry name" value="SERINE_THREONINE-PROTEIN KINASE CHK2"/>
    <property type="match status" value="1"/>
</dbReference>
<dbReference type="AlphaFoldDB" id="A0A391NYJ2"/>
<organism evidence="2 3">
    <name type="scientific">Kipferlia bialata</name>
    <dbReference type="NCBI Taxonomy" id="797122"/>
    <lineage>
        <taxon>Eukaryota</taxon>
        <taxon>Metamonada</taxon>
        <taxon>Carpediemonas-like organisms</taxon>
        <taxon>Kipferlia</taxon>
    </lineage>
</organism>
<dbReference type="GO" id="GO:0005524">
    <property type="term" value="F:ATP binding"/>
    <property type="evidence" value="ECO:0007669"/>
    <property type="project" value="InterPro"/>
</dbReference>
<dbReference type="Proteomes" id="UP000265618">
    <property type="component" value="Unassembled WGS sequence"/>
</dbReference>
<evidence type="ECO:0000313" key="3">
    <source>
        <dbReference type="Proteomes" id="UP000265618"/>
    </source>
</evidence>
<accession>A0A391NYJ2</accession>
<evidence type="ECO:0000313" key="2">
    <source>
        <dbReference type="EMBL" id="GCA64138.1"/>
    </source>
</evidence>
<dbReference type="PROSITE" id="PS00108">
    <property type="entry name" value="PROTEIN_KINASE_ST"/>
    <property type="match status" value="1"/>
</dbReference>
<keyword evidence="3" id="KW-1185">Reference proteome</keyword>
<feature type="non-terminal residue" evidence="2">
    <location>
        <position position="1"/>
    </location>
</feature>
<proteinExistence type="predicted"/>
<sequence>LLEGLAELHRHNVAHRDIKPENIMMCLTPGSSVPCCKLIDLGLCRSFKEAEELLPSFELERVSPLYSAPEKFKDLSDGTGYGLGIDVWALGLTLSKAPDR</sequence>
<dbReference type="EMBL" id="BDIP01006261">
    <property type="protein sequence ID" value="GCA64138.1"/>
    <property type="molecule type" value="Genomic_DNA"/>
</dbReference>
<dbReference type="Pfam" id="PF00069">
    <property type="entry name" value="Pkinase"/>
    <property type="match status" value="1"/>
</dbReference>
<dbReference type="Gene3D" id="1.10.510.10">
    <property type="entry name" value="Transferase(Phosphotransferase) domain 1"/>
    <property type="match status" value="1"/>
</dbReference>
<dbReference type="PROSITE" id="PS50011">
    <property type="entry name" value="PROTEIN_KINASE_DOM"/>
    <property type="match status" value="1"/>
</dbReference>
<dbReference type="InterPro" id="IPR011009">
    <property type="entry name" value="Kinase-like_dom_sf"/>
</dbReference>
<dbReference type="GO" id="GO:0044773">
    <property type="term" value="P:mitotic DNA damage checkpoint signaling"/>
    <property type="evidence" value="ECO:0007669"/>
    <property type="project" value="TreeGrafter"/>
</dbReference>
<reference evidence="2 3" key="1">
    <citation type="journal article" date="2018" name="PLoS ONE">
        <title>The draft genome of Kipferlia bialata reveals reductive genome evolution in fornicate parasites.</title>
        <authorList>
            <person name="Tanifuji G."/>
            <person name="Takabayashi S."/>
            <person name="Kume K."/>
            <person name="Takagi M."/>
            <person name="Nakayama T."/>
            <person name="Kamikawa R."/>
            <person name="Inagaki Y."/>
            <person name="Hashimoto T."/>
        </authorList>
    </citation>
    <scope>NUCLEOTIDE SEQUENCE [LARGE SCALE GENOMIC DNA]</scope>
    <source>
        <strain evidence="2">NY0173</strain>
    </source>
</reference>
<name>A0A391NYJ2_9EUKA</name>
<evidence type="ECO:0000259" key="1">
    <source>
        <dbReference type="PROSITE" id="PS50011"/>
    </source>
</evidence>
<protein>
    <recommendedName>
        <fullName evidence="1">Protein kinase domain-containing protein</fullName>
    </recommendedName>
</protein>
<dbReference type="InterPro" id="IPR008271">
    <property type="entry name" value="Ser/Thr_kinase_AS"/>
</dbReference>
<dbReference type="OrthoDB" id="4062651at2759"/>
<dbReference type="GO" id="GO:0004674">
    <property type="term" value="F:protein serine/threonine kinase activity"/>
    <property type="evidence" value="ECO:0007669"/>
    <property type="project" value="TreeGrafter"/>
</dbReference>
<comment type="caution">
    <text evidence="2">The sequence shown here is derived from an EMBL/GenBank/DDBJ whole genome shotgun (WGS) entry which is preliminary data.</text>
</comment>